<keyword evidence="5" id="KW-1185">Reference proteome</keyword>
<evidence type="ECO:0000256" key="1">
    <source>
        <dbReference type="ARBA" id="ARBA00022729"/>
    </source>
</evidence>
<dbReference type="PANTHER" id="PTHR21666">
    <property type="entry name" value="PEPTIDASE-RELATED"/>
    <property type="match status" value="1"/>
</dbReference>
<organism evidence="4 5">
    <name type="scientific">Arthrobacter cheniae</name>
    <dbReference type="NCBI Taxonomy" id="1258888"/>
    <lineage>
        <taxon>Bacteria</taxon>
        <taxon>Bacillati</taxon>
        <taxon>Actinomycetota</taxon>
        <taxon>Actinomycetes</taxon>
        <taxon>Micrococcales</taxon>
        <taxon>Micrococcaceae</taxon>
        <taxon>Arthrobacter</taxon>
    </lineage>
</organism>
<sequence length="571" mass="57316">MNATLAMVVCFVGFQGIVPQSWDSATALGPDATRTSLSDFFTYDALSPTGTVGTSLLSPLHSLDALDPSTFHAKIAPEAEVAPEKAAEAATSGEPLSAQGIERLPAGNLFAVLGELTPTSSFGFRTSPITSEAGEFHTGQDYSAPCGTPVYAADSGTVRAVGWHPWGGGNRVEVDHGNGLITTYNHLQGISVVEGDAVKGGDPIAEVGTTGSSTGCHLHFETILDGEHVDPLRWKLFQGKHGVRKGELKDYTPGSGIATVVPAWAQSSTRSDQVAPFLESDVVPVASGPSAPSGAAGHDAREGDTIVVPRTPEKTKVPDVPKAPKPEAPAPKPEAPAPKPESPAPAPRPESPAPAPRPESPAPAPRPESPAPAPESPAPAPQSPAPAPQTPAPQTPAPQTPAPTPEAPVQTPPAPEPPVQTPPAAVPPVPEITTPSPTDPQVPPTTPADADPDTSCDTDSTVAESEAENPATPDPTAPGTDPSGGPADPTTGAEPEPGTDPTTGAELEPGTDPENDDEPSCGTPGDATDAGDPVGAPAPASDAATTTATEPSGTATIPAASDAAPAPAGQG</sequence>
<proteinExistence type="predicted"/>
<dbReference type="SUPFAM" id="SSF51261">
    <property type="entry name" value="Duplicated hybrid motif"/>
    <property type="match status" value="1"/>
</dbReference>
<dbReference type="InterPro" id="IPR016047">
    <property type="entry name" value="M23ase_b-sheet_dom"/>
</dbReference>
<dbReference type="CDD" id="cd12797">
    <property type="entry name" value="M23_peptidase"/>
    <property type="match status" value="1"/>
</dbReference>
<protein>
    <recommendedName>
        <fullName evidence="3">M23ase beta-sheet core domain-containing protein</fullName>
    </recommendedName>
</protein>
<accession>A0A3A5MFG7</accession>
<reference evidence="4 5" key="1">
    <citation type="submission" date="2018-09" db="EMBL/GenBank/DDBJ databases">
        <title>Novel species of Arthrobacter.</title>
        <authorList>
            <person name="Liu Q."/>
            <person name="Xin Y.-H."/>
        </authorList>
    </citation>
    <scope>NUCLEOTIDE SEQUENCE [LARGE SCALE GENOMIC DNA]</scope>
    <source>
        <strain evidence="4 5">Hz2</strain>
    </source>
</reference>
<evidence type="ECO:0000313" key="5">
    <source>
        <dbReference type="Proteomes" id="UP000272560"/>
    </source>
</evidence>
<dbReference type="AlphaFoldDB" id="A0A3A5MFG7"/>
<dbReference type="PRINTS" id="PR01217">
    <property type="entry name" value="PRICHEXTENSN"/>
</dbReference>
<evidence type="ECO:0000313" key="4">
    <source>
        <dbReference type="EMBL" id="RJT83083.1"/>
    </source>
</evidence>
<feature type="compositionally biased region" description="Basic and acidic residues" evidence="2">
    <location>
        <begin position="311"/>
        <end position="325"/>
    </location>
</feature>
<dbReference type="OrthoDB" id="1099523at2"/>
<dbReference type="EMBL" id="QZVT01000001">
    <property type="protein sequence ID" value="RJT83083.1"/>
    <property type="molecule type" value="Genomic_DNA"/>
</dbReference>
<feature type="domain" description="M23ase beta-sheet core" evidence="3">
    <location>
        <begin position="136"/>
        <end position="231"/>
    </location>
</feature>
<feature type="region of interest" description="Disordered" evidence="2">
    <location>
        <begin position="285"/>
        <end position="571"/>
    </location>
</feature>
<keyword evidence="1" id="KW-0732">Signal</keyword>
<comment type="caution">
    <text evidence="4">The sequence shown here is derived from an EMBL/GenBank/DDBJ whole genome shotgun (WGS) entry which is preliminary data.</text>
</comment>
<dbReference type="InterPro" id="IPR011055">
    <property type="entry name" value="Dup_hybrid_motif"/>
</dbReference>
<feature type="compositionally biased region" description="Pro residues" evidence="2">
    <location>
        <begin position="326"/>
        <end position="430"/>
    </location>
</feature>
<dbReference type="PANTHER" id="PTHR21666:SF289">
    <property type="entry name" value="L-ALA--D-GLU ENDOPEPTIDASE"/>
    <property type="match status" value="1"/>
</dbReference>
<evidence type="ECO:0000259" key="3">
    <source>
        <dbReference type="Pfam" id="PF01551"/>
    </source>
</evidence>
<dbReference type="Gene3D" id="2.70.70.10">
    <property type="entry name" value="Glucose Permease (Domain IIA)"/>
    <property type="match status" value="1"/>
</dbReference>
<feature type="compositionally biased region" description="Low complexity" evidence="2">
    <location>
        <begin position="524"/>
        <end position="571"/>
    </location>
</feature>
<dbReference type="Pfam" id="PF01551">
    <property type="entry name" value="Peptidase_M23"/>
    <property type="match status" value="1"/>
</dbReference>
<feature type="compositionally biased region" description="Acidic residues" evidence="2">
    <location>
        <begin position="509"/>
        <end position="519"/>
    </location>
</feature>
<feature type="compositionally biased region" description="Low complexity" evidence="2">
    <location>
        <begin position="477"/>
        <end position="493"/>
    </location>
</feature>
<dbReference type="Proteomes" id="UP000272560">
    <property type="component" value="Unassembled WGS sequence"/>
</dbReference>
<gene>
    <name evidence="4" type="ORF">D6T63_01085</name>
</gene>
<evidence type="ECO:0000256" key="2">
    <source>
        <dbReference type="SAM" id="MobiDB-lite"/>
    </source>
</evidence>
<name>A0A3A5MFG7_9MICC</name>
<dbReference type="InterPro" id="IPR050570">
    <property type="entry name" value="Cell_wall_metabolism_enzyme"/>
</dbReference>
<dbReference type="GO" id="GO:0004222">
    <property type="term" value="F:metalloendopeptidase activity"/>
    <property type="evidence" value="ECO:0007669"/>
    <property type="project" value="TreeGrafter"/>
</dbReference>
<feature type="compositionally biased region" description="Pro residues" evidence="2">
    <location>
        <begin position="437"/>
        <end position="446"/>
    </location>
</feature>
<feature type="compositionally biased region" description="Low complexity" evidence="2">
    <location>
        <begin position="285"/>
        <end position="297"/>
    </location>
</feature>